<evidence type="ECO:0000256" key="2">
    <source>
        <dbReference type="SAM" id="Phobius"/>
    </source>
</evidence>
<sequence length="275" mass="31222">MLKTEAVDVDTDAASSEWSSQCSESSDHFKNFCEDIFGKERHPFFDYVEDASARRIGTLNELILAKKLRNMARKSLFLKRAAVLVEICHFLICGIFFVCFDTRTAAISFCFPEPSRFIDVFLIITGSSVGLIGTLCSIRPLVTSFLVLQVVIICYIVLDFLILLRNVIAGVFTDWIIVIFYICFFGTYSASVILIRQYQLDMLNRTALKSRQRYEKKKSFSTNVLPMTPEVRVFNPSGNLEVLLPPSPLRSPLPDSVRYDESPTVFPEYKTSGLQ</sequence>
<gene>
    <name evidence="3" type="ORF">EVEC_LOCUS10765</name>
</gene>
<feature type="transmembrane region" description="Helical" evidence="2">
    <location>
        <begin position="76"/>
        <end position="97"/>
    </location>
</feature>
<dbReference type="Proteomes" id="UP000274131">
    <property type="component" value="Unassembled WGS sequence"/>
</dbReference>
<evidence type="ECO:0000313" key="3">
    <source>
        <dbReference type="EMBL" id="VDD96014.1"/>
    </source>
</evidence>
<protein>
    <submittedName>
        <fullName evidence="5">Conserved plasma membrane protein</fullName>
    </submittedName>
</protein>
<name>A0A0N4VKR9_ENTVE</name>
<reference evidence="5" key="1">
    <citation type="submission" date="2017-02" db="UniProtKB">
        <authorList>
            <consortium name="WormBaseParasite"/>
        </authorList>
    </citation>
    <scope>IDENTIFICATION</scope>
</reference>
<dbReference type="WBParaSite" id="EVEC_0001145701-mRNA-1">
    <property type="protein sequence ID" value="EVEC_0001145701-mRNA-1"/>
    <property type="gene ID" value="EVEC_0001145701"/>
</dbReference>
<proteinExistence type="predicted"/>
<evidence type="ECO:0000313" key="5">
    <source>
        <dbReference type="WBParaSite" id="EVEC_0001145701-mRNA-1"/>
    </source>
</evidence>
<keyword evidence="2" id="KW-0812">Transmembrane</keyword>
<feature type="region of interest" description="Disordered" evidence="1">
    <location>
        <begin position="254"/>
        <end position="275"/>
    </location>
</feature>
<feature type="transmembrane region" description="Helical" evidence="2">
    <location>
        <begin position="117"/>
        <end position="138"/>
    </location>
</feature>
<keyword evidence="4" id="KW-1185">Reference proteome</keyword>
<dbReference type="EMBL" id="UXUI01011169">
    <property type="protein sequence ID" value="VDD96014.1"/>
    <property type="molecule type" value="Genomic_DNA"/>
</dbReference>
<reference evidence="3 4" key="2">
    <citation type="submission" date="2018-10" db="EMBL/GenBank/DDBJ databases">
        <authorList>
            <consortium name="Pathogen Informatics"/>
        </authorList>
    </citation>
    <scope>NUCLEOTIDE SEQUENCE [LARGE SCALE GENOMIC DNA]</scope>
</reference>
<evidence type="ECO:0000256" key="1">
    <source>
        <dbReference type="SAM" id="MobiDB-lite"/>
    </source>
</evidence>
<evidence type="ECO:0000313" key="4">
    <source>
        <dbReference type="Proteomes" id="UP000274131"/>
    </source>
</evidence>
<organism evidence="5">
    <name type="scientific">Enterobius vermicularis</name>
    <name type="common">Human pinworm</name>
    <dbReference type="NCBI Taxonomy" id="51028"/>
    <lineage>
        <taxon>Eukaryota</taxon>
        <taxon>Metazoa</taxon>
        <taxon>Ecdysozoa</taxon>
        <taxon>Nematoda</taxon>
        <taxon>Chromadorea</taxon>
        <taxon>Rhabditida</taxon>
        <taxon>Spirurina</taxon>
        <taxon>Oxyuridomorpha</taxon>
        <taxon>Oxyuroidea</taxon>
        <taxon>Oxyuridae</taxon>
        <taxon>Enterobius</taxon>
    </lineage>
</organism>
<accession>A0A0N4VKR9</accession>
<feature type="transmembrane region" description="Helical" evidence="2">
    <location>
        <begin position="145"/>
        <end position="163"/>
    </location>
</feature>
<keyword evidence="2" id="KW-1133">Transmembrane helix</keyword>
<feature type="transmembrane region" description="Helical" evidence="2">
    <location>
        <begin position="175"/>
        <end position="195"/>
    </location>
</feature>
<keyword evidence="2" id="KW-0472">Membrane</keyword>
<dbReference type="AlphaFoldDB" id="A0A0N4VKR9"/>